<keyword evidence="1" id="KW-0813">Transport</keyword>
<name>A0AAE1EQX7_PETCI</name>
<keyword evidence="1" id="KW-0479">Metal-binding</keyword>
<dbReference type="InterPro" id="IPR036180">
    <property type="entry name" value="Gelsolin-like_dom_sf"/>
</dbReference>
<evidence type="ECO:0000313" key="2">
    <source>
        <dbReference type="EMBL" id="KAK3859760.1"/>
    </source>
</evidence>
<dbReference type="SUPFAM" id="SSF82754">
    <property type="entry name" value="C-terminal, gelsolin-like domain of Sec23/24"/>
    <property type="match status" value="1"/>
</dbReference>
<dbReference type="Gene3D" id="1.20.120.730">
    <property type="entry name" value="Sec23/Sec24 helical domain"/>
    <property type="match status" value="1"/>
</dbReference>
<dbReference type="GO" id="GO:0070971">
    <property type="term" value="C:endoplasmic reticulum exit site"/>
    <property type="evidence" value="ECO:0007669"/>
    <property type="project" value="TreeGrafter"/>
</dbReference>
<comment type="function">
    <text evidence="1">Component of the coat protein complex II (COPII) which promotes the formation of transport vesicles from the endoplasmic reticulum (ER). The coat has two main functions, the physical deformation of the endoplasmic reticulum membrane into vesicles and the selection of cargo molecules.</text>
</comment>
<comment type="similarity">
    <text evidence="1">Belongs to the SEC23/SEC24 family. SEC23 subfamily.</text>
</comment>
<keyword evidence="1" id="KW-0963">Cytoplasm</keyword>
<keyword evidence="1" id="KW-0862">Zinc</keyword>
<evidence type="ECO:0000313" key="3">
    <source>
        <dbReference type="Proteomes" id="UP001286313"/>
    </source>
</evidence>
<keyword evidence="3" id="KW-1185">Reference proteome</keyword>
<keyword evidence="1" id="KW-0256">Endoplasmic reticulum</keyword>
<comment type="subcellular location">
    <subcellularLocation>
        <location evidence="1">Cytoplasmic vesicle</location>
        <location evidence="1">COPII-coated vesicle membrane</location>
        <topology evidence="1">Peripheral membrane protein</topology>
        <orientation evidence="1">Cytoplasmic side</orientation>
    </subcellularLocation>
    <subcellularLocation>
        <location evidence="1">Endoplasmic reticulum membrane</location>
        <topology evidence="1">Peripheral membrane protein</topology>
        <orientation evidence="1">Cytoplasmic side</orientation>
    </subcellularLocation>
</comment>
<keyword evidence="1" id="KW-0968">Cytoplasmic vesicle</keyword>
<dbReference type="InterPro" id="IPR036175">
    <property type="entry name" value="Sec23/24_helical_dom_sf"/>
</dbReference>
<reference evidence="2" key="1">
    <citation type="submission" date="2023-10" db="EMBL/GenBank/DDBJ databases">
        <title>Genome assemblies of two species of porcelain crab, Petrolisthes cinctipes and Petrolisthes manimaculis (Anomura: Porcellanidae).</title>
        <authorList>
            <person name="Angst P."/>
        </authorList>
    </citation>
    <scope>NUCLEOTIDE SEQUENCE</scope>
    <source>
        <strain evidence="2">PB745_01</strain>
        <tissue evidence="2">Gill</tissue>
    </source>
</reference>
<dbReference type="GO" id="GO:0005096">
    <property type="term" value="F:GTPase activator activity"/>
    <property type="evidence" value="ECO:0007669"/>
    <property type="project" value="TreeGrafter"/>
</dbReference>
<dbReference type="GO" id="GO:0005789">
    <property type="term" value="C:endoplasmic reticulum membrane"/>
    <property type="evidence" value="ECO:0007669"/>
    <property type="project" value="UniProtKB-SubCell"/>
</dbReference>
<accession>A0AAE1EQX7</accession>
<gene>
    <name evidence="2" type="ORF">Pcinc_034150</name>
</gene>
<keyword evidence="1" id="KW-0472">Membrane</keyword>
<dbReference type="AlphaFoldDB" id="A0AAE1EQX7"/>
<dbReference type="GO" id="GO:0046872">
    <property type="term" value="F:metal ion binding"/>
    <property type="evidence" value="ECO:0007669"/>
    <property type="project" value="UniProtKB-KW"/>
</dbReference>
<keyword evidence="1" id="KW-0653">Protein transport</keyword>
<dbReference type="SUPFAM" id="SSF81811">
    <property type="entry name" value="Helical domain of Sec23/24"/>
    <property type="match status" value="1"/>
</dbReference>
<dbReference type="EMBL" id="JAWQEG010004927">
    <property type="protein sequence ID" value="KAK3859760.1"/>
    <property type="molecule type" value="Genomic_DNA"/>
</dbReference>
<dbReference type="Gene3D" id="3.40.20.10">
    <property type="entry name" value="Severin"/>
    <property type="match status" value="1"/>
</dbReference>
<dbReference type="InterPro" id="IPR029006">
    <property type="entry name" value="ADF-H/Gelsolin-like_dom_sf"/>
</dbReference>
<protein>
    <recommendedName>
        <fullName evidence="1">Protein transport protein SEC23</fullName>
    </recommendedName>
</protein>
<dbReference type="GO" id="GO:0006886">
    <property type="term" value="P:intracellular protein transport"/>
    <property type="evidence" value="ECO:0007669"/>
    <property type="project" value="InterPro"/>
</dbReference>
<dbReference type="PANTHER" id="PTHR11141:SF0">
    <property type="entry name" value="PROTEIN TRANSPORT PROTEIN SEC23"/>
    <property type="match status" value="1"/>
</dbReference>
<keyword evidence="1" id="KW-0931">ER-Golgi transport</keyword>
<sequence length="184" mass="21380">MLNYAYYMYNLRKSPLLCTFNTSPDETTYYRFMVLREAVMEGLTIIKPRLFEFSPDGQHSEEIPLCESSLTPNTTLLLDTYFIVLLYNPEGMSAGMNKSREKFEAQSIVCQRVHTPEYLWTQHDAPGTRHLLARLNPTSADGSSKPIKNGVVTLDTDVQSYLEHIKNQLKGSSFYKYFRFNWFF</sequence>
<dbReference type="InterPro" id="IPR037364">
    <property type="entry name" value="Sec23"/>
</dbReference>
<proteinExistence type="inferred from homology"/>
<dbReference type="Proteomes" id="UP001286313">
    <property type="component" value="Unassembled WGS sequence"/>
</dbReference>
<dbReference type="GO" id="GO:0030127">
    <property type="term" value="C:COPII vesicle coat"/>
    <property type="evidence" value="ECO:0007669"/>
    <property type="project" value="InterPro"/>
</dbReference>
<organism evidence="2 3">
    <name type="scientific">Petrolisthes cinctipes</name>
    <name type="common">Flat porcelain crab</name>
    <dbReference type="NCBI Taxonomy" id="88211"/>
    <lineage>
        <taxon>Eukaryota</taxon>
        <taxon>Metazoa</taxon>
        <taxon>Ecdysozoa</taxon>
        <taxon>Arthropoda</taxon>
        <taxon>Crustacea</taxon>
        <taxon>Multicrustacea</taxon>
        <taxon>Malacostraca</taxon>
        <taxon>Eumalacostraca</taxon>
        <taxon>Eucarida</taxon>
        <taxon>Decapoda</taxon>
        <taxon>Pleocyemata</taxon>
        <taxon>Anomura</taxon>
        <taxon>Galatheoidea</taxon>
        <taxon>Porcellanidae</taxon>
        <taxon>Petrolisthes</taxon>
    </lineage>
</organism>
<dbReference type="GO" id="GO:0090110">
    <property type="term" value="P:COPII-coated vesicle cargo loading"/>
    <property type="evidence" value="ECO:0007669"/>
    <property type="project" value="TreeGrafter"/>
</dbReference>
<dbReference type="PANTHER" id="PTHR11141">
    <property type="entry name" value="PROTEIN TRANSPORT PROTEIN SEC23"/>
    <property type="match status" value="1"/>
</dbReference>
<evidence type="ECO:0000256" key="1">
    <source>
        <dbReference type="RuleBase" id="RU365030"/>
    </source>
</evidence>
<comment type="caution">
    <text evidence="2">The sequence shown here is derived from an EMBL/GenBank/DDBJ whole genome shotgun (WGS) entry which is preliminary data.</text>
</comment>